<evidence type="ECO:0000313" key="4">
    <source>
        <dbReference type="EMBL" id="TLS50749.1"/>
    </source>
</evidence>
<protein>
    <submittedName>
        <fullName evidence="4">ROK family transcriptional regulator</fullName>
    </submittedName>
</protein>
<organism evidence="4 5">
    <name type="scientific">Paenibacillus antri</name>
    <dbReference type="NCBI Taxonomy" id="2582848"/>
    <lineage>
        <taxon>Bacteria</taxon>
        <taxon>Bacillati</taxon>
        <taxon>Bacillota</taxon>
        <taxon>Bacilli</taxon>
        <taxon>Bacillales</taxon>
        <taxon>Paenibacillaceae</taxon>
        <taxon>Paenibacillus</taxon>
    </lineage>
</organism>
<keyword evidence="3" id="KW-0119">Carbohydrate metabolism</keyword>
<dbReference type="EMBL" id="VCIW01000013">
    <property type="protein sequence ID" value="TLS50749.1"/>
    <property type="molecule type" value="Genomic_DNA"/>
</dbReference>
<dbReference type="Gene3D" id="3.30.420.40">
    <property type="match status" value="2"/>
</dbReference>
<comment type="caution">
    <text evidence="4">The sequence shown here is derived from an EMBL/GenBank/DDBJ whole genome shotgun (WGS) entry which is preliminary data.</text>
</comment>
<name>A0A5R9G6R8_9BACL</name>
<dbReference type="SUPFAM" id="SSF53067">
    <property type="entry name" value="Actin-like ATPase domain"/>
    <property type="match status" value="1"/>
</dbReference>
<evidence type="ECO:0000256" key="2">
    <source>
        <dbReference type="ARBA" id="ARBA00006479"/>
    </source>
</evidence>
<sequence>MHPQKNTSHKLLKSINQQKVLQLIYTAGSISRVELAQKTGLSQQTVTNIVNRLLEEGVVYEGEHLPLEAGSGRKRIQLYVNSSNFYVIGIELAGKYIRGSICDFRPEVLYSAERRTEKYLNSEHLLQLLGEVIEELLDQSPDVARTRGIGVSVQGLVDSREGVLLRTPGIGFERIPVRAVLEQKYELPVYLENDANLLALNENMNGSLSDSVENITLKFDYGIGGAIVSEKRLISGSTFVAGEFGHVKAFTGKDAHLCLCGGVGCLTTLLSISGLGVTTGYTLDSLARAYHNGDEEVVRMYGAMVDALATTLSNAVTFLNPDRVLLTGRVLTAVRKDILSILTEKVQNNIPLTSRGVKLIHMERMPDETLLAARLVLKHVFEVPLEALGI</sequence>
<dbReference type="GO" id="GO:0042732">
    <property type="term" value="P:D-xylose metabolic process"/>
    <property type="evidence" value="ECO:0007669"/>
    <property type="project" value="UniProtKB-KW"/>
</dbReference>
<evidence type="ECO:0000256" key="1">
    <source>
        <dbReference type="ARBA" id="ARBA00002486"/>
    </source>
</evidence>
<comment type="similarity">
    <text evidence="2">Belongs to the ROK (NagC/XylR) family.</text>
</comment>
<gene>
    <name evidence="4" type="ORF">FE782_18795</name>
</gene>
<dbReference type="InterPro" id="IPR036388">
    <property type="entry name" value="WH-like_DNA-bd_sf"/>
</dbReference>
<dbReference type="SUPFAM" id="SSF46785">
    <property type="entry name" value="Winged helix' DNA-binding domain"/>
    <property type="match status" value="1"/>
</dbReference>
<dbReference type="Pfam" id="PF00480">
    <property type="entry name" value="ROK"/>
    <property type="match status" value="1"/>
</dbReference>
<dbReference type="PANTHER" id="PTHR18964:SF149">
    <property type="entry name" value="BIFUNCTIONAL UDP-N-ACETYLGLUCOSAMINE 2-EPIMERASE_N-ACETYLMANNOSAMINE KINASE"/>
    <property type="match status" value="1"/>
</dbReference>
<proteinExistence type="inferred from homology"/>
<comment type="function">
    <text evidence="1">Transcriptional repressor of xylose-utilizing enzymes.</text>
</comment>
<dbReference type="Pfam" id="PF13412">
    <property type="entry name" value="HTH_24"/>
    <property type="match status" value="1"/>
</dbReference>
<dbReference type="Gene3D" id="1.10.10.10">
    <property type="entry name" value="Winged helix-like DNA-binding domain superfamily/Winged helix DNA-binding domain"/>
    <property type="match status" value="1"/>
</dbReference>
<dbReference type="Proteomes" id="UP000309676">
    <property type="component" value="Unassembled WGS sequence"/>
</dbReference>
<dbReference type="InterPro" id="IPR000600">
    <property type="entry name" value="ROK"/>
</dbReference>
<evidence type="ECO:0000313" key="5">
    <source>
        <dbReference type="Proteomes" id="UP000309676"/>
    </source>
</evidence>
<dbReference type="InterPro" id="IPR043129">
    <property type="entry name" value="ATPase_NBD"/>
</dbReference>
<dbReference type="AlphaFoldDB" id="A0A5R9G6R8"/>
<keyword evidence="3" id="KW-0859">Xylose metabolism</keyword>
<dbReference type="InterPro" id="IPR036390">
    <property type="entry name" value="WH_DNA-bd_sf"/>
</dbReference>
<dbReference type="OrthoDB" id="9796533at2"/>
<reference evidence="4 5" key="1">
    <citation type="submission" date="2019-05" db="EMBL/GenBank/DDBJ databases">
        <authorList>
            <person name="Narsing Rao M.P."/>
            <person name="Li W.J."/>
        </authorList>
    </citation>
    <scope>NUCLEOTIDE SEQUENCE [LARGE SCALE GENOMIC DNA]</scope>
    <source>
        <strain evidence="4 5">SYSU_K30003</strain>
    </source>
</reference>
<dbReference type="RefSeq" id="WP_138195783.1">
    <property type="nucleotide sequence ID" value="NZ_VCIW01000013.1"/>
</dbReference>
<keyword evidence="5" id="KW-1185">Reference proteome</keyword>
<accession>A0A5R9G6R8</accession>
<evidence type="ECO:0000256" key="3">
    <source>
        <dbReference type="ARBA" id="ARBA00022629"/>
    </source>
</evidence>
<dbReference type="PANTHER" id="PTHR18964">
    <property type="entry name" value="ROK (REPRESSOR, ORF, KINASE) FAMILY"/>
    <property type="match status" value="1"/>
</dbReference>